<dbReference type="Proteomes" id="UP000216035">
    <property type="component" value="Unassembled WGS sequence"/>
</dbReference>
<gene>
    <name evidence="1" type="ORF">CHX27_12415</name>
</gene>
<dbReference type="InterPro" id="IPR046525">
    <property type="entry name" value="DUF6702"/>
</dbReference>
<comment type="caution">
    <text evidence="1">The sequence shown here is derived from an EMBL/GenBank/DDBJ whole genome shotgun (WGS) entry which is preliminary data.</text>
</comment>
<protein>
    <recommendedName>
        <fullName evidence="3">Peptidase E</fullName>
    </recommendedName>
</protein>
<accession>A0A255ZLC1</accession>
<organism evidence="1 2">
    <name type="scientific">Flavobacterium aurantiibacter</name>
    <dbReference type="NCBI Taxonomy" id="2023067"/>
    <lineage>
        <taxon>Bacteria</taxon>
        <taxon>Pseudomonadati</taxon>
        <taxon>Bacteroidota</taxon>
        <taxon>Flavobacteriia</taxon>
        <taxon>Flavobacteriales</taxon>
        <taxon>Flavobacteriaceae</taxon>
        <taxon>Flavobacterium</taxon>
    </lineage>
</organism>
<dbReference type="Pfam" id="PF20420">
    <property type="entry name" value="DUF6702"/>
    <property type="match status" value="1"/>
</dbReference>
<sequence length="158" mass="18268">MATAMASAERPVHKFYVSLYKVIHNAKAAQFEITGRIFIDDLNEALTVFTKRKTYLGDNKHTPADELALESYLQKKFTFSINGKQQSLEYLKFEREDNTIIVYLRVKFKGKINRIQLSNPCITEVYDEQQNIIQLEWNGTKKSVILTSSEPTFTYSSI</sequence>
<evidence type="ECO:0000313" key="1">
    <source>
        <dbReference type="EMBL" id="OYQ42298.1"/>
    </source>
</evidence>
<reference evidence="1 2" key="1">
    <citation type="submission" date="2017-07" db="EMBL/GenBank/DDBJ databases">
        <title>Flavobacterium cyanobacteriorum sp. nov., isolated from cyanobacterial aggregates in a eutrophic lake.</title>
        <authorList>
            <person name="Cai H."/>
        </authorList>
    </citation>
    <scope>NUCLEOTIDE SEQUENCE [LARGE SCALE GENOMIC DNA]</scope>
    <source>
        <strain evidence="1 2">TH167</strain>
    </source>
</reference>
<evidence type="ECO:0008006" key="3">
    <source>
        <dbReference type="Google" id="ProtNLM"/>
    </source>
</evidence>
<dbReference type="EMBL" id="NOXX01000215">
    <property type="protein sequence ID" value="OYQ42298.1"/>
    <property type="molecule type" value="Genomic_DNA"/>
</dbReference>
<dbReference type="AlphaFoldDB" id="A0A255ZLC1"/>
<keyword evidence="2" id="KW-1185">Reference proteome</keyword>
<name>A0A255ZLC1_9FLAO</name>
<evidence type="ECO:0000313" key="2">
    <source>
        <dbReference type="Proteomes" id="UP000216035"/>
    </source>
</evidence>
<proteinExistence type="predicted"/>